<keyword evidence="2" id="KW-1185">Reference proteome</keyword>
<dbReference type="AlphaFoldDB" id="A0A1R2CBH4"/>
<comment type="caution">
    <text evidence="1">The sequence shown here is derived from an EMBL/GenBank/DDBJ whole genome shotgun (WGS) entry which is preliminary data.</text>
</comment>
<dbReference type="OrthoDB" id="284906at2759"/>
<reference evidence="1 2" key="1">
    <citation type="submission" date="2016-11" db="EMBL/GenBank/DDBJ databases">
        <title>The macronuclear genome of Stentor coeruleus: a giant cell with tiny introns.</title>
        <authorList>
            <person name="Slabodnick M."/>
            <person name="Ruby J.G."/>
            <person name="Reiff S.B."/>
            <person name="Swart E.C."/>
            <person name="Gosai S."/>
            <person name="Prabakaran S."/>
            <person name="Witkowska E."/>
            <person name="Larue G.E."/>
            <person name="Fisher S."/>
            <person name="Freeman R.M."/>
            <person name="Gunawardena J."/>
            <person name="Chu W."/>
            <person name="Stover N.A."/>
            <person name="Gregory B.D."/>
            <person name="Nowacki M."/>
            <person name="Derisi J."/>
            <person name="Roy S.W."/>
            <person name="Marshall W.F."/>
            <person name="Sood P."/>
        </authorList>
    </citation>
    <scope>NUCLEOTIDE SEQUENCE [LARGE SCALE GENOMIC DNA]</scope>
    <source>
        <strain evidence="1">WM001</strain>
    </source>
</reference>
<evidence type="ECO:0000313" key="2">
    <source>
        <dbReference type="Proteomes" id="UP000187209"/>
    </source>
</evidence>
<dbReference type="Proteomes" id="UP000187209">
    <property type="component" value="Unassembled WGS sequence"/>
</dbReference>
<sequence>MQELRQEAEIRRKDKAFVGTTRAKTLNYTKNIPAFDTNHIPERAAAIKSEIKLSILPDILGTKKPQWNPTVLLDRTKEYHQQASTRQIHFEIRKGLRDETTPKTQEKIIYEGVDTRNSFAGWNTSVEFSSLEHKKKHIQVNKESRYHSTSKNREILKDKPYIKPYDRQVNILDESRELKVKEKDIKSEFMQKVVHENPDISREKATAVVHKLVKDKKLKDGQEDFYGVKEESFHPDTSMTMKKNRVKKYKHDGVFQYSETLKKEIWSCCMAEDKKAQGCVVSFKDLDKWQILSFL</sequence>
<protein>
    <submittedName>
        <fullName evidence="1">Uncharacterized protein</fullName>
    </submittedName>
</protein>
<accession>A0A1R2CBH4</accession>
<proteinExistence type="predicted"/>
<organism evidence="1 2">
    <name type="scientific">Stentor coeruleus</name>
    <dbReference type="NCBI Taxonomy" id="5963"/>
    <lineage>
        <taxon>Eukaryota</taxon>
        <taxon>Sar</taxon>
        <taxon>Alveolata</taxon>
        <taxon>Ciliophora</taxon>
        <taxon>Postciliodesmatophora</taxon>
        <taxon>Heterotrichea</taxon>
        <taxon>Heterotrichida</taxon>
        <taxon>Stentoridae</taxon>
        <taxon>Stentor</taxon>
    </lineage>
</organism>
<gene>
    <name evidence="1" type="ORF">SteCoe_12183</name>
</gene>
<evidence type="ECO:0000313" key="1">
    <source>
        <dbReference type="EMBL" id="OMJ86332.1"/>
    </source>
</evidence>
<name>A0A1R2CBH4_9CILI</name>
<dbReference type="EMBL" id="MPUH01000209">
    <property type="protein sequence ID" value="OMJ86332.1"/>
    <property type="molecule type" value="Genomic_DNA"/>
</dbReference>